<dbReference type="InParanoid" id="A0A0D0A2R0"/>
<organism evidence="1 2">
    <name type="scientific">Suillus luteus UH-Slu-Lm8-n1</name>
    <dbReference type="NCBI Taxonomy" id="930992"/>
    <lineage>
        <taxon>Eukaryota</taxon>
        <taxon>Fungi</taxon>
        <taxon>Dikarya</taxon>
        <taxon>Basidiomycota</taxon>
        <taxon>Agaricomycotina</taxon>
        <taxon>Agaricomycetes</taxon>
        <taxon>Agaricomycetidae</taxon>
        <taxon>Boletales</taxon>
        <taxon>Suillineae</taxon>
        <taxon>Suillaceae</taxon>
        <taxon>Suillus</taxon>
    </lineage>
</organism>
<protein>
    <submittedName>
        <fullName evidence="1">Uncharacterized protein</fullName>
    </submittedName>
</protein>
<dbReference type="EMBL" id="KN835193">
    <property type="protein sequence ID" value="KIK44290.1"/>
    <property type="molecule type" value="Genomic_DNA"/>
</dbReference>
<dbReference type="OrthoDB" id="2745518at2759"/>
<evidence type="ECO:0000313" key="2">
    <source>
        <dbReference type="Proteomes" id="UP000054485"/>
    </source>
</evidence>
<dbReference type="HOGENOM" id="CLU_1355448_0_0_1"/>
<dbReference type="AlphaFoldDB" id="A0A0D0A2R0"/>
<name>A0A0D0A2R0_9AGAM</name>
<reference evidence="2" key="2">
    <citation type="submission" date="2015-01" db="EMBL/GenBank/DDBJ databases">
        <title>Evolutionary Origins and Diversification of the Mycorrhizal Mutualists.</title>
        <authorList>
            <consortium name="DOE Joint Genome Institute"/>
            <consortium name="Mycorrhizal Genomics Consortium"/>
            <person name="Kohler A."/>
            <person name="Kuo A."/>
            <person name="Nagy L.G."/>
            <person name="Floudas D."/>
            <person name="Copeland A."/>
            <person name="Barry K.W."/>
            <person name="Cichocki N."/>
            <person name="Veneault-Fourrey C."/>
            <person name="LaButti K."/>
            <person name="Lindquist E.A."/>
            <person name="Lipzen A."/>
            <person name="Lundell T."/>
            <person name="Morin E."/>
            <person name="Murat C."/>
            <person name="Riley R."/>
            <person name="Ohm R."/>
            <person name="Sun H."/>
            <person name="Tunlid A."/>
            <person name="Henrissat B."/>
            <person name="Grigoriev I.V."/>
            <person name="Hibbett D.S."/>
            <person name="Martin F."/>
        </authorList>
    </citation>
    <scope>NUCLEOTIDE SEQUENCE [LARGE SCALE GENOMIC DNA]</scope>
    <source>
        <strain evidence="2">UH-Slu-Lm8-n1</strain>
    </source>
</reference>
<accession>A0A0D0A2R0</accession>
<gene>
    <name evidence="1" type="ORF">CY34DRAFT_640437</name>
</gene>
<dbReference type="Proteomes" id="UP000054485">
    <property type="component" value="Unassembled WGS sequence"/>
</dbReference>
<reference evidence="1 2" key="1">
    <citation type="submission" date="2014-04" db="EMBL/GenBank/DDBJ databases">
        <authorList>
            <consortium name="DOE Joint Genome Institute"/>
            <person name="Kuo A."/>
            <person name="Ruytinx J."/>
            <person name="Rineau F."/>
            <person name="Colpaert J."/>
            <person name="Kohler A."/>
            <person name="Nagy L.G."/>
            <person name="Floudas D."/>
            <person name="Copeland A."/>
            <person name="Barry K.W."/>
            <person name="Cichocki N."/>
            <person name="Veneault-Fourrey C."/>
            <person name="LaButti K."/>
            <person name="Lindquist E.A."/>
            <person name="Lipzen A."/>
            <person name="Lundell T."/>
            <person name="Morin E."/>
            <person name="Murat C."/>
            <person name="Sun H."/>
            <person name="Tunlid A."/>
            <person name="Henrissat B."/>
            <person name="Grigoriev I.V."/>
            <person name="Hibbett D.S."/>
            <person name="Martin F."/>
            <person name="Nordberg H.P."/>
            <person name="Cantor M.N."/>
            <person name="Hua S.X."/>
        </authorList>
    </citation>
    <scope>NUCLEOTIDE SEQUENCE [LARGE SCALE GENOMIC DNA]</scope>
    <source>
        <strain evidence="1 2">UH-Slu-Lm8-n1</strain>
    </source>
</reference>
<keyword evidence="2" id="KW-1185">Reference proteome</keyword>
<proteinExistence type="predicted"/>
<dbReference type="STRING" id="930992.A0A0D0A2R0"/>
<evidence type="ECO:0000313" key="1">
    <source>
        <dbReference type="EMBL" id="KIK44290.1"/>
    </source>
</evidence>
<sequence>MCKKSAHGERSTAGQRPLCKHWSSTYNLIRPVLSQRFRFVRCSTGNAKPVSEPVGELLAEDDTQNNPLLSNEDITNLVAFSSSAQELERLSAEGILISFYTPPLICSIRMKDQRSSTNQLSLAESTRYQKVMHKSSLVLNSVYGNRWLTGSSCFHSEGYCQVQEAVKLRKGFFRSFSTLELREIRMVESFLLSVLAPIACCS</sequence>